<feature type="domain" description="SecDF P1 head subdomain" evidence="15">
    <location>
        <begin position="296"/>
        <end position="413"/>
    </location>
</feature>
<evidence type="ECO:0000256" key="11">
    <source>
        <dbReference type="HAMAP-Rule" id="MF_01463"/>
    </source>
</evidence>
<dbReference type="InterPro" id="IPR048634">
    <property type="entry name" value="SecD_SecF_C"/>
</dbReference>
<feature type="domain" description="Protein export membrane protein SecD/SecF C-terminal" evidence="12">
    <location>
        <begin position="415"/>
        <end position="579"/>
    </location>
</feature>
<comment type="subcellular location">
    <subcellularLocation>
        <location evidence="1 11">Cell membrane</location>
        <topology evidence="1 11">Multi-pass membrane protein</topology>
    </subcellularLocation>
</comment>
<dbReference type="Gene3D" id="3.30.70.3400">
    <property type="match status" value="1"/>
</dbReference>
<keyword evidence="3 11" id="KW-1003">Cell membrane</keyword>
<sequence>MCTYRVDNMKKIFAYFLLILLLISAIPSFFGEKPALVLNHADSSLPIEPLLSTLVKNQITPLGIENQQDETTLIFESKKEQREAQQVLSLAFPLAHSHFSFVSAAPQLFSLVGLTPINLGLDLRGGVQFMLQVEIDDSVKSLVEATSTNARHVARAEGIRSRIADIDNNGFSVIITNLSSSDSNSIQSVTDHMRSQFSEWKISVNDNVLRFTLDESIKEEQASLAMQQTLNIMRQRIESLGITEAVTQRQGADRILIELPGVQDPQVAKRVIGATATISFHTVVDSSQAAQTHTTRDGESVRLSRQPVLTGEYIIGASASVGEFGQPEVNLVLSSAGGSKMSDFSRSNIGKPMATLYSEYHQDHNNQLVQRHEVINIATIQSQLGSRFRITGIGQVSDAQDLALILRSGSLTVPVTIIDEQVIGPSLGEENIQKGLLAVLVGLALTFVSIMVLYRKFGVIACAALIANIVMIIGFLSLIPGATLTLPGIAGLVLTMGMAVDTNVLVFERIKEEMRSGRSLASAIPRGYKEARSTIIDANLTSLITAIILFAIGYGAVKGFAITLGIGLLTSMFTGLLYSQMWMTKLWGHDNDKA</sequence>
<evidence type="ECO:0000259" key="15">
    <source>
        <dbReference type="Pfam" id="PF22599"/>
    </source>
</evidence>
<feature type="domain" description="Protein translocase subunit SecDF P1" evidence="14">
    <location>
        <begin position="226"/>
        <end position="284"/>
    </location>
</feature>
<feature type="domain" description="SecD export protein N-terminal TM" evidence="13">
    <location>
        <begin position="10"/>
        <end position="91"/>
    </location>
</feature>
<comment type="similarity">
    <text evidence="9 11">Belongs to the SecD/SecF family. SecD subfamily.</text>
</comment>
<keyword evidence="7 11" id="KW-0811">Translocation</keyword>
<dbReference type="Proteomes" id="UP000050463">
    <property type="component" value="Unassembled WGS sequence"/>
</dbReference>
<dbReference type="InterPro" id="IPR022813">
    <property type="entry name" value="SecD/SecF_arch_bac"/>
</dbReference>
<evidence type="ECO:0000256" key="5">
    <source>
        <dbReference type="ARBA" id="ARBA00022927"/>
    </source>
</evidence>
<evidence type="ECO:0000256" key="9">
    <source>
        <dbReference type="ARBA" id="ARBA00060774"/>
    </source>
</evidence>
<evidence type="ECO:0000256" key="7">
    <source>
        <dbReference type="ARBA" id="ARBA00023010"/>
    </source>
</evidence>
<dbReference type="FunFam" id="3.30.1360.200:FF:000001">
    <property type="entry name" value="Protein translocase subunit SecD"/>
    <property type="match status" value="1"/>
</dbReference>
<evidence type="ECO:0000256" key="4">
    <source>
        <dbReference type="ARBA" id="ARBA00022692"/>
    </source>
</evidence>
<dbReference type="Gene3D" id="3.30.1360.200">
    <property type="match status" value="1"/>
</dbReference>
<dbReference type="Pfam" id="PF13721">
    <property type="entry name" value="SecD-TM1"/>
    <property type="match status" value="1"/>
</dbReference>
<evidence type="ECO:0000256" key="8">
    <source>
        <dbReference type="ARBA" id="ARBA00023136"/>
    </source>
</evidence>
<evidence type="ECO:0000256" key="3">
    <source>
        <dbReference type="ARBA" id="ARBA00022475"/>
    </source>
</evidence>
<dbReference type="HAMAP" id="MF_01463_B">
    <property type="entry name" value="SecD_B"/>
    <property type="match status" value="1"/>
</dbReference>
<accession>A0A837P0F1</accession>
<evidence type="ECO:0000259" key="12">
    <source>
        <dbReference type="Pfam" id="PF02355"/>
    </source>
</evidence>
<evidence type="ECO:0000259" key="14">
    <source>
        <dbReference type="Pfam" id="PF21760"/>
    </source>
</evidence>
<feature type="transmembrane region" description="Helical" evidence="11">
    <location>
        <begin position="435"/>
        <end position="454"/>
    </location>
</feature>
<dbReference type="InterPro" id="IPR027398">
    <property type="entry name" value="SecD-TM"/>
</dbReference>
<evidence type="ECO:0000313" key="17">
    <source>
        <dbReference type="Proteomes" id="UP000050463"/>
    </source>
</evidence>
<dbReference type="InterPro" id="IPR048631">
    <property type="entry name" value="SecD_1st"/>
</dbReference>
<dbReference type="GO" id="GO:0065002">
    <property type="term" value="P:intracellular protein transmembrane transport"/>
    <property type="evidence" value="ECO:0007669"/>
    <property type="project" value="UniProtKB-UniRule"/>
</dbReference>
<feature type="transmembrane region" description="Helical" evidence="11">
    <location>
        <begin position="535"/>
        <end position="554"/>
    </location>
</feature>
<dbReference type="Gene3D" id="1.20.1640.10">
    <property type="entry name" value="Multidrug efflux transporter AcrB transmembrane domain"/>
    <property type="match status" value="1"/>
</dbReference>
<keyword evidence="2 11" id="KW-0813">Transport</keyword>
<reference evidence="16 17" key="1">
    <citation type="submission" date="2015-08" db="EMBL/GenBank/DDBJ databases">
        <title>Draft Genome Sequence of Vibrio splendidus UCD-SED7.</title>
        <authorList>
            <person name="Lee R.D."/>
            <person name="Lang J.M."/>
            <person name="Coil D.A."/>
            <person name="Jospin G."/>
            <person name="Eisen J.A."/>
        </authorList>
    </citation>
    <scope>NUCLEOTIDE SEQUENCE [LARGE SCALE GENOMIC DNA]</scope>
    <source>
        <strain evidence="16 17">UCD-SED7</strain>
    </source>
</reference>
<comment type="function">
    <text evidence="11">Part of the Sec protein translocase complex. Interacts with the SecYEG preprotein conducting channel. SecDF uses the proton motive force (PMF) to complete protein translocation after the ATP-dependent function of SecA.</text>
</comment>
<keyword evidence="4 11" id="KW-0812">Transmembrane</keyword>
<dbReference type="GO" id="GO:0043952">
    <property type="term" value="P:protein transport by the Sec complex"/>
    <property type="evidence" value="ECO:0007669"/>
    <property type="project" value="UniProtKB-UniRule"/>
</dbReference>
<dbReference type="SUPFAM" id="SSF82866">
    <property type="entry name" value="Multidrug efflux transporter AcrB transmembrane domain"/>
    <property type="match status" value="1"/>
</dbReference>
<protein>
    <recommendedName>
        <fullName evidence="10 11">Protein translocase subunit SecD</fullName>
    </recommendedName>
</protein>
<keyword evidence="6 11" id="KW-1133">Transmembrane helix</keyword>
<evidence type="ECO:0000259" key="13">
    <source>
        <dbReference type="Pfam" id="PF13721"/>
    </source>
</evidence>
<evidence type="ECO:0000256" key="10">
    <source>
        <dbReference type="ARBA" id="ARBA00068220"/>
    </source>
</evidence>
<dbReference type="NCBIfam" id="TIGR00916">
    <property type="entry name" value="2A0604s01"/>
    <property type="match status" value="1"/>
</dbReference>
<gene>
    <name evidence="11" type="primary">secD</name>
    <name evidence="16" type="ORF">AN168_02080</name>
</gene>
<dbReference type="InterPro" id="IPR005791">
    <property type="entry name" value="SecD"/>
</dbReference>
<dbReference type="PANTHER" id="PTHR30081">
    <property type="entry name" value="PROTEIN-EXPORT MEMBRANE PROTEIN SEC"/>
    <property type="match status" value="1"/>
</dbReference>
<feature type="transmembrane region" description="Helical" evidence="11">
    <location>
        <begin position="459"/>
        <end position="479"/>
    </location>
</feature>
<evidence type="ECO:0000256" key="6">
    <source>
        <dbReference type="ARBA" id="ARBA00022989"/>
    </source>
</evidence>
<comment type="subunit">
    <text evidence="11">Forms a complex with SecF. Part of the essential Sec protein translocation apparatus which comprises SecA, SecYEG and auxiliary proteins SecDF-YajC and YidC.</text>
</comment>
<dbReference type="GO" id="GO:0006605">
    <property type="term" value="P:protein targeting"/>
    <property type="evidence" value="ECO:0007669"/>
    <property type="project" value="UniProtKB-UniRule"/>
</dbReference>
<organism evidence="16 17">
    <name type="scientific">Vibrio splendidus</name>
    <dbReference type="NCBI Taxonomy" id="29497"/>
    <lineage>
        <taxon>Bacteria</taxon>
        <taxon>Pseudomonadati</taxon>
        <taxon>Pseudomonadota</taxon>
        <taxon>Gammaproteobacteria</taxon>
        <taxon>Vibrionales</taxon>
        <taxon>Vibrionaceae</taxon>
        <taxon>Vibrio</taxon>
    </lineage>
</organism>
<keyword evidence="8 11" id="KW-0472">Membrane</keyword>
<dbReference type="InterPro" id="IPR055344">
    <property type="entry name" value="SecD_SecF_C_bact"/>
</dbReference>
<evidence type="ECO:0000256" key="1">
    <source>
        <dbReference type="ARBA" id="ARBA00004651"/>
    </source>
</evidence>
<dbReference type="NCBIfam" id="TIGR01129">
    <property type="entry name" value="secD"/>
    <property type="match status" value="1"/>
</dbReference>
<feature type="transmembrane region" description="Helical" evidence="11">
    <location>
        <begin position="485"/>
        <end position="507"/>
    </location>
</feature>
<keyword evidence="5 11" id="KW-0653">Protein transport</keyword>
<dbReference type="Pfam" id="PF21760">
    <property type="entry name" value="SecD_1st"/>
    <property type="match status" value="1"/>
</dbReference>
<dbReference type="PANTHER" id="PTHR30081:SF13">
    <property type="entry name" value="PROTEIN TRANSLOCASE SUBUNIT SECD"/>
    <property type="match status" value="1"/>
</dbReference>
<dbReference type="GO" id="GO:0015450">
    <property type="term" value="F:protein-transporting ATPase activity"/>
    <property type="evidence" value="ECO:0007669"/>
    <property type="project" value="InterPro"/>
</dbReference>
<evidence type="ECO:0000256" key="2">
    <source>
        <dbReference type="ARBA" id="ARBA00022448"/>
    </source>
</evidence>
<comment type="caution">
    <text evidence="16">The sequence shown here is derived from an EMBL/GenBank/DDBJ whole genome shotgun (WGS) entry which is preliminary data.</text>
</comment>
<proteinExistence type="inferred from homology"/>
<feature type="transmembrane region" description="Helical" evidence="11">
    <location>
        <begin position="12"/>
        <end position="30"/>
    </location>
</feature>
<dbReference type="FunFam" id="1.20.1640.10:FF:000004">
    <property type="entry name" value="Protein translocase subunit SecD"/>
    <property type="match status" value="1"/>
</dbReference>
<feature type="transmembrane region" description="Helical" evidence="11">
    <location>
        <begin position="560"/>
        <end position="578"/>
    </location>
</feature>
<dbReference type="EMBL" id="LIZK01000001">
    <property type="protein sequence ID" value="KPL96118.1"/>
    <property type="molecule type" value="Genomic_DNA"/>
</dbReference>
<evidence type="ECO:0000313" key="16">
    <source>
        <dbReference type="EMBL" id="KPL96118.1"/>
    </source>
</evidence>
<name>A0A837P0F1_VIBSP</name>
<dbReference type="Pfam" id="PF22599">
    <property type="entry name" value="SecDF_P1_head"/>
    <property type="match status" value="1"/>
</dbReference>
<dbReference type="InterPro" id="IPR054384">
    <property type="entry name" value="SecDF_P1_head"/>
</dbReference>
<dbReference type="GO" id="GO:0005886">
    <property type="term" value="C:plasma membrane"/>
    <property type="evidence" value="ECO:0007669"/>
    <property type="project" value="UniProtKB-SubCell"/>
</dbReference>
<dbReference type="Pfam" id="PF02355">
    <property type="entry name" value="SecD_SecF_C"/>
    <property type="match status" value="1"/>
</dbReference>
<dbReference type="AlphaFoldDB" id="A0A837P0F1"/>